<accession>A0A6N1AXX2</accession>
<dbReference type="Proteomes" id="UP000509702">
    <property type="component" value="Plasmid unnamed6"/>
</dbReference>
<protein>
    <recommendedName>
        <fullName evidence="7">3-methylmercaptopropionyl-CoA ligase</fullName>
        <ecNumber evidence="6">6.2.1.44</ecNumber>
    </recommendedName>
</protein>
<dbReference type="InterPro" id="IPR045851">
    <property type="entry name" value="AMP-bd_C_sf"/>
</dbReference>
<evidence type="ECO:0000256" key="5">
    <source>
        <dbReference type="ARBA" id="ARBA00051915"/>
    </source>
</evidence>
<evidence type="ECO:0000256" key="7">
    <source>
        <dbReference type="ARBA" id="ARBA00067668"/>
    </source>
</evidence>
<dbReference type="CDD" id="cd12118">
    <property type="entry name" value="ttLC_FACS_AEE21_like"/>
    <property type="match status" value="1"/>
</dbReference>
<dbReference type="AlphaFoldDB" id="A0A6N1AXX2"/>
<keyword evidence="3" id="KW-0276">Fatty acid metabolism</keyword>
<evidence type="ECO:0000256" key="3">
    <source>
        <dbReference type="ARBA" id="ARBA00022832"/>
    </source>
</evidence>
<keyword evidence="11" id="KW-1185">Reference proteome</keyword>
<dbReference type="OrthoDB" id="9803968at2"/>
<dbReference type="InterPro" id="IPR000873">
    <property type="entry name" value="AMP-dep_synth/lig_dom"/>
</dbReference>
<dbReference type="NCBIfam" id="NF006020">
    <property type="entry name" value="PRK08162.1"/>
    <property type="match status" value="1"/>
</dbReference>
<comment type="similarity">
    <text evidence="1">Belongs to the ATP-dependent AMP-binding enzyme family.</text>
</comment>
<feature type="domain" description="AMP-dependent synthetase/ligase" evidence="8">
    <location>
        <begin position="29"/>
        <end position="406"/>
    </location>
</feature>
<evidence type="ECO:0000256" key="4">
    <source>
        <dbReference type="ARBA" id="ARBA00023098"/>
    </source>
</evidence>
<dbReference type="GO" id="GO:0006631">
    <property type="term" value="P:fatty acid metabolic process"/>
    <property type="evidence" value="ECO:0007669"/>
    <property type="project" value="UniProtKB-KW"/>
</dbReference>
<geneLocation type="plasmid" evidence="10 11">
    <name>unnamed6</name>
</geneLocation>
<dbReference type="InterPro" id="IPR042099">
    <property type="entry name" value="ANL_N_sf"/>
</dbReference>
<proteinExistence type="inferred from homology"/>
<evidence type="ECO:0000259" key="9">
    <source>
        <dbReference type="Pfam" id="PF13193"/>
    </source>
</evidence>
<keyword evidence="10" id="KW-0614">Plasmid</keyword>
<dbReference type="Pfam" id="PF00501">
    <property type="entry name" value="AMP-binding"/>
    <property type="match status" value="1"/>
</dbReference>
<evidence type="ECO:0000313" key="10">
    <source>
        <dbReference type="EMBL" id="QKS53994.1"/>
    </source>
</evidence>
<dbReference type="InterPro" id="IPR020845">
    <property type="entry name" value="AMP-binding_CS"/>
</dbReference>
<dbReference type="GO" id="GO:0016874">
    <property type="term" value="F:ligase activity"/>
    <property type="evidence" value="ECO:0007669"/>
    <property type="project" value="UniProtKB-KW"/>
</dbReference>
<dbReference type="PROSITE" id="PS00455">
    <property type="entry name" value="AMP_BINDING"/>
    <property type="match status" value="1"/>
</dbReference>
<dbReference type="Gene3D" id="3.40.50.12780">
    <property type="entry name" value="N-terminal domain of ligase-like"/>
    <property type="match status" value="1"/>
</dbReference>
<feature type="domain" description="AMP-binding enzyme C-terminal" evidence="9">
    <location>
        <begin position="456"/>
        <end position="530"/>
    </location>
</feature>
<evidence type="ECO:0000259" key="8">
    <source>
        <dbReference type="Pfam" id="PF00501"/>
    </source>
</evidence>
<dbReference type="Gene3D" id="3.30.300.30">
    <property type="match status" value="1"/>
</dbReference>
<gene>
    <name evidence="10" type="ORF">HUE56_26245</name>
</gene>
<comment type="catalytic activity">
    <reaction evidence="5">
        <text>3-(methylsulfanyl)propanoate + ATP + CoA = 3-(methylsulfanyl)propanoyl-CoA + AMP + diphosphate</text>
        <dbReference type="Rhea" id="RHEA:43052"/>
        <dbReference type="ChEBI" id="CHEBI:30616"/>
        <dbReference type="ChEBI" id="CHEBI:33019"/>
        <dbReference type="ChEBI" id="CHEBI:49016"/>
        <dbReference type="ChEBI" id="CHEBI:57287"/>
        <dbReference type="ChEBI" id="CHEBI:82815"/>
        <dbReference type="ChEBI" id="CHEBI:456215"/>
        <dbReference type="EC" id="6.2.1.44"/>
    </reaction>
    <physiologicalReaction direction="left-to-right" evidence="5">
        <dbReference type="Rhea" id="RHEA:43053"/>
    </physiologicalReaction>
</comment>
<keyword evidence="2" id="KW-0436">Ligase</keyword>
<organism evidence="10 11">
    <name type="scientific">Azospirillum oryzae</name>
    <dbReference type="NCBI Taxonomy" id="286727"/>
    <lineage>
        <taxon>Bacteria</taxon>
        <taxon>Pseudomonadati</taxon>
        <taxon>Pseudomonadota</taxon>
        <taxon>Alphaproteobacteria</taxon>
        <taxon>Rhodospirillales</taxon>
        <taxon>Azospirillaceae</taxon>
        <taxon>Azospirillum</taxon>
    </lineage>
</organism>
<dbReference type="InterPro" id="IPR025110">
    <property type="entry name" value="AMP-bd_C"/>
</dbReference>
<evidence type="ECO:0000256" key="6">
    <source>
        <dbReference type="ARBA" id="ARBA00066616"/>
    </source>
</evidence>
<dbReference type="PANTHER" id="PTHR43859">
    <property type="entry name" value="ACYL-ACTIVATING ENZYME"/>
    <property type="match status" value="1"/>
</dbReference>
<dbReference type="EC" id="6.2.1.44" evidence="6"/>
<evidence type="ECO:0000313" key="11">
    <source>
        <dbReference type="Proteomes" id="UP000509702"/>
    </source>
</evidence>
<dbReference type="RefSeq" id="WP_149199644.1">
    <property type="nucleotide sequence ID" value="NZ_BSOV01000002.1"/>
</dbReference>
<reference evidence="10 11" key="1">
    <citation type="submission" date="2020-06" db="EMBL/GenBank/DDBJ databases">
        <title>Complete genome of Azosprillum oryzae KACC14407.</title>
        <authorList>
            <person name="Kim M."/>
            <person name="Park Y.-J."/>
            <person name="Shin J.-H."/>
        </authorList>
    </citation>
    <scope>NUCLEOTIDE SEQUENCE [LARGE SCALE GENOMIC DNA]</scope>
    <source>
        <strain evidence="10 11">KACC 14407</strain>
        <plasmid evidence="10 11">unnamed6</plasmid>
    </source>
</reference>
<dbReference type="KEGG" id="aoz:HUE56_26245"/>
<keyword evidence="4" id="KW-0443">Lipid metabolism</keyword>
<sequence length="551" mass="58881">MPANSPFHADGLGKTAANHAPLTPLSLLARTAEVYPHHLAVVYGARRYTWAQTAERCRRLASTLVAAGVGCGDTVAVMGANTPEIIEAHFGVPMAGAVLNTLNTRLNAPMLAFMLRHAEAKVLIADTEFSATIRDTLALLDRPPLVIDIDDRQGPGGARVGAVDYEGFLALGDPDFAGGQPSDEWQAIALNYTSGTTGNPKGVVYHHRGAYLAALSNMIDWGMPRHSVMLWTLPLFHCNGWCFPWTMAANAGTNICLRRVDPERILALIREHGVTHYCGAPVVHAMLANAPDAWKSGIGHSVEALIGGAPPPVPVIAAMERMGFSITQIYGLTEVYGPAAVCAPQPNWNDLDTAALAERKGRQGVRYTAQEGMAVLDPQTMAPVPPDGVTVGEVMFRGNMTMMGYLKNPEATAEAFAGGWFHSGDLAVVQPDGYVQIKDRSKDVIISGGENINSVEVEEALYHHPAVLAAAVVARPDAKWGETPCAFVELRPEATATEAELIAHCRARLAHFKAPKTVIIGELPKTSTGKIQKFALREAAKQSGINVEGCC</sequence>
<evidence type="ECO:0000256" key="2">
    <source>
        <dbReference type="ARBA" id="ARBA00022598"/>
    </source>
</evidence>
<evidence type="ECO:0000256" key="1">
    <source>
        <dbReference type="ARBA" id="ARBA00006432"/>
    </source>
</evidence>
<dbReference type="Pfam" id="PF13193">
    <property type="entry name" value="AMP-binding_C"/>
    <property type="match status" value="1"/>
</dbReference>
<dbReference type="FunFam" id="3.30.300.30:FF:000008">
    <property type="entry name" value="2,3-dihydroxybenzoate-AMP ligase"/>
    <property type="match status" value="1"/>
</dbReference>
<dbReference type="EMBL" id="CP054621">
    <property type="protein sequence ID" value="QKS53994.1"/>
    <property type="molecule type" value="Genomic_DNA"/>
</dbReference>
<name>A0A6N1AXX2_9PROT</name>
<dbReference type="SUPFAM" id="SSF56801">
    <property type="entry name" value="Acetyl-CoA synthetase-like"/>
    <property type="match status" value="1"/>
</dbReference>
<dbReference type="PANTHER" id="PTHR43859:SF4">
    <property type="entry name" value="BUTANOATE--COA LIGASE AAE1-RELATED"/>
    <property type="match status" value="1"/>
</dbReference>